<dbReference type="SUPFAM" id="SSF53067">
    <property type="entry name" value="Actin-like ATPase domain"/>
    <property type="match status" value="1"/>
</dbReference>
<dbReference type="Gene3D" id="3.30.420.40">
    <property type="match status" value="1"/>
</dbReference>
<dbReference type="EMBL" id="CAIJEN010000002">
    <property type="protein sequence ID" value="CAD0083692.1"/>
    <property type="molecule type" value="Genomic_DNA"/>
</dbReference>
<dbReference type="AlphaFoldDB" id="A0A9N8JEQ3"/>
<accession>A0A9N8JEQ3</accession>
<evidence type="ECO:0000256" key="1">
    <source>
        <dbReference type="SAM" id="MobiDB-lite"/>
    </source>
</evidence>
<evidence type="ECO:0000313" key="3">
    <source>
        <dbReference type="Proteomes" id="UP000716446"/>
    </source>
</evidence>
<protein>
    <submittedName>
        <fullName evidence="2">Uncharacterized protein</fullName>
    </submittedName>
</protein>
<evidence type="ECO:0000313" key="2">
    <source>
        <dbReference type="EMBL" id="CAD0083692.1"/>
    </source>
</evidence>
<feature type="compositionally biased region" description="Polar residues" evidence="1">
    <location>
        <begin position="1"/>
        <end position="13"/>
    </location>
</feature>
<comment type="caution">
    <text evidence="2">The sequence shown here is derived from an EMBL/GenBank/DDBJ whole genome shotgun (WGS) entry which is preliminary data.</text>
</comment>
<dbReference type="CDD" id="cd10170">
    <property type="entry name" value="ASKHA_NBD_HSP70"/>
    <property type="match status" value="1"/>
</dbReference>
<gene>
    <name evidence="2" type="ORF">AWRI4619_LOCUS2259</name>
</gene>
<name>A0A9N8JEQ3_9PEZI</name>
<dbReference type="PANTHER" id="PTHR14187:SF82">
    <property type="entry name" value="FAMILY CHAPERONE, PUTATIVE (AFU_ORTHOLOGUE AFUA_7G08575)-RELATED"/>
    <property type="match status" value="1"/>
</dbReference>
<dbReference type="InterPro" id="IPR043129">
    <property type="entry name" value="ATPase_NBD"/>
</dbReference>
<feature type="region of interest" description="Disordered" evidence="1">
    <location>
        <begin position="1"/>
        <end position="34"/>
    </location>
</feature>
<sequence length="171" mass="18407">MSPSQTSARQPQAKTACPAHTGRGCAAAAPTDDTTPIETSRFACLRRAESPFDQQRIDLKLTMINEKIAFASELVKRFGPQMVSSTPIEITLTVPAIWSDTAKDTTFRVAQKAGMGSNLRMISEPEAAAIYALTVMAEDSNVLQVGDNFIVCDAGGGPLIWLHSKFAPNHL</sequence>
<dbReference type="Proteomes" id="UP000716446">
    <property type="component" value="Unassembled WGS sequence"/>
</dbReference>
<proteinExistence type="predicted"/>
<organism evidence="2 3">
    <name type="scientific">Aureobasidium vineae</name>
    <dbReference type="NCBI Taxonomy" id="2773715"/>
    <lineage>
        <taxon>Eukaryota</taxon>
        <taxon>Fungi</taxon>
        <taxon>Dikarya</taxon>
        <taxon>Ascomycota</taxon>
        <taxon>Pezizomycotina</taxon>
        <taxon>Dothideomycetes</taxon>
        <taxon>Dothideomycetidae</taxon>
        <taxon>Dothideales</taxon>
        <taxon>Saccotheciaceae</taxon>
        <taxon>Aureobasidium</taxon>
    </lineage>
</organism>
<reference evidence="2" key="1">
    <citation type="submission" date="2020-06" db="EMBL/GenBank/DDBJ databases">
        <authorList>
            <person name="Onetto C."/>
        </authorList>
    </citation>
    <scope>NUCLEOTIDE SEQUENCE</scope>
</reference>
<keyword evidence="3" id="KW-1185">Reference proteome</keyword>
<dbReference type="PANTHER" id="PTHR14187">
    <property type="entry name" value="ALPHA KINASE/ELONGATION FACTOR 2 KINASE"/>
    <property type="match status" value="1"/>
</dbReference>